<comment type="caution">
    <text evidence="5">The sequence shown here is derived from an EMBL/GenBank/DDBJ whole genome shotgun (WGS) entry which is preliminary data.</text>
</comment>
<dbReference type="Gene3D" id="2.60.120.200">
    <property type="match status" value="1"/>
</dbReference>
<feature type="domain" description="Legume lectin" evidence="4">
    <location>
        <begin position="115"/>
        <end position="158"/>
    </location>
</feature>
<evidence type="ECO:0000256" key="1">
    <source>
        <dbReference type="ARBA" id="ARBA00007606"/>
    </source>
</evidence>
<keyword evidence="3" id="KW-0472">Membrane</keyword>
<dbReference type="GO" id="GO:0030246">
    <property type="term" value="F:carbohydrate binding"/>
    <property type="evidence" value="ECO:0007669"/>
    <property type="project" value="UniProtKB-KW"/>
</dbReference>
<dbReference type="InterPro" id="IPR001220">
    <property type="entry name" value="Legume_lectin_dom"/>
</dbReference>
<evidence type="ECO:0000256" key="2">
    <source>
        <dbReference type="ARBA" id="ARBA00022734"/>
    </source>
</evidence>
<keyword evidence="2" id="KW-0430">Lectin</keyword>
<evidence type="ECO:0000313" key="5">
    <source>
        <dbReference type="EMBL" id="KAL3512526.1"/>
    </source>
</evidence>
<dbReference type="InterPro" id="IPR053761">
    <property type="entry name" value="Leguminous_Lectin_Domain_sf"/>
</dbReference>
<dbReference type="AlphaFoldDB" id="A0ABD2YZ36"/>
<gene>
    <name evidence="5" type="ORF">ACH5RR_025243</name>
</gene>
<name>A0ABD2YZ36_9GENT</name>
<dbReference type="InterPro" id="IPR050258">
    <property type="entry name" value="Leguminous_Lectin"/>
</dbReference>
<keyword evidence="3" id="KW-1133">Transmembrane helix</keyword>
<dbReference type="Pfam" id="PF00139">
    <property type="entry name" value="Lectin_legB"/>
    <property type="match status" value="1"/>
</dbReference>
<evidence type="ECO:0000313" key="6">
    <source>
        <dbReference type="Proteomes" id="UP001630127"/>
    </source>
</evidence>
<dbReference type="InterPro" id="IPR013320">
    <property type="entry name" value="ConA-like_dom_sf"/>
</dbReference>
<keyword evidence="3" id="KW-0812">Transmembrane</keyword>
<dbReference type="Gene3D" id="2.60.40.4220">
    <property type="match status" value="1"/>
</dbReference>
<sequence length="170" mass="18754">MLSSIIYDTEAATKISQGILKCRFCPSSNFIMAVNKFLLIMLIEVLFFFFCVSPIEFDLPSIGPEDVNRFINITGDAYISKQGIQVTPNERNMALGGKTGRATYIQPLHLWDKSSGDPFVALEFDTFSNPWDPPGQHVGIDINSIQSVANVTWRNNVTNGNISGITCLSG</sequence>
<dbReference type="SUPFAM" id="SSF49899">
    <property type="entry name" value="Concanavalin A-like lectins/glucanases"/>
    <property type="match status" value="1"/>
</dbReference>
<proteinExistence type="inferred from homology"/>
<organism evidence="5 6">
    <name type="scientific">Cinchona calisaya</name>
    <dbReference type="NCBI Taxonomy" id="153742"/>
    <lineage>
        <taxon>Eukaryota</taxon>
        <taxon>Viridiplantae</taxon>
        <taxon>Streptophyta</taxon>
        <taxon>Embryophyta</taxon>
        <taxon>Tracheophyta</taxon>
        <taxon>Spermatophyta</taxon>
        <taxon>Magnoliopsida</taxon>
        <taxon>eudicotyledons</taxon>
        <taxon>Gunneridae</taxon>
        <taxon>Pentapetalae</taxon>
        <taxon>asterids</taxon>
        <taxon>lamiids</taxon>
        <taxon>Gentianales</taxon>
        <taxon>Rubiaceae</taxon>
        <taxon>Cinchonoideae</taxon>
        <taxon>Cinchoneae</taxon>
        <taxon>Cinchona</taxon>
    </lineage>
</organism>
<comment type="similarity">
    <text evidence="1">Belongs to the leguminous lectin family.</text>
</comment>
<dbReference type="Proteomes" id="UP001630127">
    <property type="component" value="Unassembled WGS sequence"/>
</dbReference>
<evidence type="ECO:0000256" key="3">
    <source>
        <dbReference type="SAM" id="Phobius"/>
    </source>
</evidence>
<dbReference type="EMBL" id="JBJUIK010000011">
    <property type="protein sequence ID" value="KAL3512526.1"/>
    <property type="molecule type" value="Genomic_DNA"/>
</dbReference>
<evidence type="ECO:0000259" key="4">
    <source>
        <dbReference type="Pfam" id="PF00139"/>
    </source>
</evidence>
<dbReference type="PANTHER" id="PTHR32401:SF49">
    <property type="entry name" value="OS10G0129200 PROTEIN"/>
    <property type="match status" value="1"/>
</dbReference>
<reference evidence="5 6" key="1">
    <citation type="submission" date="2024-11" db="EMBL/GenBank/DDBJ databases">
        <title>A near-complete genome assembly of Cinchona calisaya.</title>
        <authorList>
            <person name="Lian D.C."/>
            <person name="Zhao X.W."/>
            <person name="Wei L."/>
        </authorList>
    </citation>
    <scope>NUCLEOTIDE SEQUENCE [LARGE SCALE GENOMIC DNA]</scope>
    <source>
        <tissue evidence="5">Nenye</tissue>
    </source>
</reference>
<keyword evidence="6" id="KW-1185">Reference proteome</keyword>
<accession>A0ABD2YZ36</accession>
<feature type="transmembrane region" description="Helical" evidence="3">
    <location>
        <begin position="37"/>
        <end position="55"/>
    </location>
</feature>
<protein>
    <recommendedName>
        <fullName evidence="4">Legume lectin domain-containing protein</fullName>
    </recommendedName>
</protein>
<dbReference type="PANTHER" id="PTHR32401">
    <property type="entry name" value="CONCANAVALIN A-LIKE LECTIN FAMILY PROTEIN"/>
    <property type="match status" value="1"/>
</dbReference>